<dbReference type="CDD" id="cd06257">
    <property type="entry name" value="DnaJ"/>
    <property type="match status" value="1"/>
</dbReference>
<keyword evidence="6" id="KW-0479">Metal-binding</keyword>
<sequence>MILSSLQVSPHHNHLVLILNVILDAHETTALPTYYAVLAVPRSASFSEIKSAYHRALLVSHPDKQQQSKETTVSPHDVDVDIDLIKQAYVTLSSAESRATYDVSLVRLPAGPRPAQVVSLEDFEEAEEDGDGWWYGCRCGGRYQITEADMEKGQHVVGCGSCSEVVWVGYELVDAEANEGGS</sequence>
<reference evidence="11 12" key="1">
    <citation type="submission" date="2019-02" db="EMBL/GenBank/DDBJ databases">
        <title>Genome sequencing of the rare red list fungi Antrodiella citrinella (Flaviporus citrinellus).</title>
        <authorList>
            <person name="Buettner E."/>
            <person name="Kellner H."/>
        </authorList>
    </citation>
    <scope>NUCLEOTIDE SEQUENCE [LARGE SCALE GENOMIC DNA]</scope>
    <source>
        <strain evidence="11 12">DSM 108506</strain>
    </source>
</reference>
<evidence type="ECO:0000256" key="8">
    <source>
        <dbReference type="ARBA" id="ARBA00023242"/>
    </source>
</evidence>
<dbReference type="Pfam" id="PF00226">
    <property type="entry name" value="DnaJ"/>
    <property type="match status" value="1"/>
</dbReference>
<evidence type="ECO:0000313" key="12">
    <source>
        <dbReference type="Proteomes" id="UP000308730"/>
    </source>
</evidence>
<dbReference type="PRINTS" id="PR00625">
    <property type="entry name" value="JDOMAIN"/>
</dbReference>
<organism evidence="11 12">
    <name type="scientific">Antrodiella citrinella</name>
    <dbReference type="NCBI Taxonomy" id="2447956"/>
    <lineage>
        <taxon>Eukaryota</taxon>
        <taxon>Fungi</taxon>
        <taxon>Dikarya</taxon>
        <taxon>Basidiomycota</taxon>
        <taxon>Agaricomycotina</taxon>
        <taxon>Agaricomycetes</taxon>
        <taxon>Polyporales</taxon>
        <taxon>Steccherinaceae</taxon>
        <taxon>Antrodiella</taxon>
    </lineage>
</organism>
<dbReference type="Gene3D" id="1.10.287.110">
    <property type="entry name" value="DnaJ domain"/>
    <property type="match status" value="1"/>
</dbReference>
<comment type="subcellular location">
    <subcellularLocation>
        <location evidence="3">Cytoplasm</location>
    </subcellularLocation>
    <subcellularLocation>
        <location evidence="2">Nucleus</location>
    </subcellularLocation>
</comment>
<dbReference type="GO" id="GO:0005634">
    <property type="term" value="C:nucleus"/>
    <property type="evidence" value="ECO:0007669"/>
    <property type="project" value="UniProtKB-SubCell"/>
</dbReference>
<name>A0A4S4MBZ9_9APHY</name>
<dbReference type="InterPro" id="IPR036869">
    <property type="entry name" value="J_dom_sf"/>
</dbReference>
<evidence type="ECO:0000256" key="6">
    <source>
        <dbReference type="ARBA" id="ARBA00022723"/>
    </source>
</evidence>
<evidence type="ECO:0000256" key="1">
    <source>
        <dbReference type="ARBA" id="ARBA00003474"/>
    </source>
</evidence>
<dbReference type="InterPro" id="IPR007872">
    <property type="entry name" value="DPH_MB_dom"/>
</dbReference>
<dbReference type="PANTHER" id="PTHR21454:SF49">
    <property type="entry name" value="RE24848P"/>
    <property type="match status" value="1"/>
</dbReference>
<dbReference type="UniPathway" id="UPA00559"/>
<evidence type="ECO:0000259" key="9">
    <source>
        <dbReference type="PROSITE" id="PS50076"/>
    </source>
</evidence>
<evidence type="ECO:0000256" key="3">
    <source>
        <dbReference type="ARBA" id="ARBA00004496"/>
    </source>
</evidence>
<comment type="caution">
    <text evidence="11">The sequence shown here is derived from an EMBL/GenBank/DDBJ whole genome shotgun (WGS) entry which is preliminary data.</text>
</comment>
<dbReference type="Gene3D" id="3.10.660.10">
    <property type="entry name" value="DPH Zinc finger"/>
    <property type="match status" value="1"/>
</dbReference>
<dbReference type="InterPro" id="IPR036671">
    <property type="entry name" value="DPH_MB_sf"/>
</dbReference>
<feature type="domain" description="J" evidence="9">
    <location>
        <begin position="33"/>
        <end position="105"/>
    </location>
</feature>
<keyword evidence="8" id="KW-0539">Nucleus</keyword>
<accession>A0A4S4MBZ9</accession>
<dbReference type="SMART" id="SM00271">
    <property type="entry name" value="DnaJ"/>
    <property type="match status" value="1"/>
</dbReference>
<evidence type="ECO:0000256" key="5">
    <source>
        <dbReference type="ARBA" id="ARBA00021797"/>
    </source>
</evidence>
<dbReference type="Pfam" id="PF05207">
    <property type="entry name" value="Zn_ribbon_CSL"/>
    <property type="match status" value="1"/>
</dbReference>
<dbReference type="GO" id="GO:0046872">
    <property type="term" value="F:metal ion binding"/>
    <property type="evidence" value="ECO:0007669"/>
    <property type="project" value="UniProtKB-KW"/>
</dbReference>
<evidence type="ECO:0000256" key="4">
    <source>
        <dbReference type="ARBA" id="ARBA00006169"/>
    </source>
</evidence>
<dbReference type="PROSITE" id="PS50076">
    <property type="entry name" value="DNAJ_2"/>
    <property type="match status" value="1"/>
</dbReference>
<gene>
    <name evidence="11" type="ORF">EUX98_g8211</name>
</gene>
<dbReference type="GO" id="GO:0005737">
    <property type="term" value="C:cytoplasm"/>
    <property type="evidence" value="ECO:0007669"/>
    <property type="project" value="UniProtKB-SubCell"/>
</dbReference>
<proteinExistence type="inferred from homology"/>
<dbReference type="AlphaFoldDB" id="A0A4S4MBZ9"/>
<evidence type="ECO:0000259" key="10">
    <source>
        <dbReference type="PROSITE" id="PS51074"/>
    </source>
</evidence>
<comment type="similarity">
    <text evidence="4">Belongs to the DPH4 family.</text>
</comment>
<dbReference type="OrthoDB" id="445556at2759"/>
<evidence type="ECO:0000313" key="11">
    <source>
        <dbReference type="EMBL" id="THH22377.1"/>
    </source>
</evidence>
<dbReference type="InterPro" id="IPR001623">
    <property type="entry name" value="DnaJ_domain"/>
</dbReference>
<keyword evidence="7" id="KW-0408">Iron</keyword>
<comment type="function">
    <text evidence="1">Required for the first step of diphthamide biosynthesis, the transfer of 3-amino-3-carboxypropyl from S-adenosyl-L-methionine to a histidine residue. Diphthamide is a post-translational modification of histidine which occurs in elongation factor 2.</text>
</comment>
<evidence type="ECO:0000256" key="2">
    <source>
        <dbReference type="ARBA" id="ARBA00004123"/>
    </source>
</evidence>
<dbReference type="InterPro" id="IPR044248">
    <property type="entry name" value="DPH3/4-like"/>
</dbReference>
<feature type="domain" description="DPH-type MB" evidence="10">
    <location>
        <begin position="114"/>
        <end position="171"/>
    </location>
</feature>
<dbReference type="Proteomes" id="UP000308730">
    <property type="component" value="Unassembled WGS sequence"/>
</dbReference>
<evidence type="ECO:0000256" key="7">
    <source>
        <dbReference type="ARBA" id="ARBA00023004"/>
    </source>
</evidence>
<dbReference type="PROSITE" id="PS51074">
    <property type="entry name" value="DPH_MB"/>
    <property type="match status" value="1"/>
</dbReference>
<protein>
    <recommendedName>
        <fullName evidence="5">Diphthamide biosynthesis protein 4</fullName>
    </recommendedName>
</protein>
<keyword evidence="12" id="KW-1185">Reference proteome</keyword>
<dbReference type="SUPFAM" id="SSF46565">
    <property type="entry name" value="Chaperone J-domain"/>
    <property type="match status" value="1"/>
</dbReference>
<dbReference type="EMBL" id="SGPM01000418">
    <property type="protein sequence ID" value="THH22377.1"/>
    <property type="molecule type" value="Genomic_DNA"/>
</dbReference>
<dbReference type="SUPFAM" id="SSF144217">
    <property type="entry name" value="CSL zinc finger"/>
    <property type="match status" value="1"/>
</dbReference>
<dbReference type="GO" id="GO:0017183">
    <property type="term" value="P:protein histidyl modification to diphthamide"/>
    <property type="evidence" value="ECO:0007669"/>
    <property type="project" value="UniProtKB-UniPathway"/>
</dbReference>
<dbReference type="PANTHER" id="PTHR21454">
    <property type="entry name" value="DPH3 HOMOLOG-RELATED"/>
    <property type="match status" value="1"/>
</dbReference>